<evidence type="ECO:0000256" key="1">
    <source>
        <dbReference type="SAM" id="MobiDB-lite"/>
    </source>
</evidence>
<evidence type="ECO:0000313" key="2">
    <source>
        <dbReference type="EMBL" id="KAA8628786.1"/>
    </source>
</evidence>
<proteinExistence type="predicted"/>
<feature type="region of interest" description="Disordered" evidence="1">
    <location>
        <begin position="1"/>
        <end position="21"/>
    </location>
</feature>
<dbReference type="SUPFAM" id="SSF82199">
    <property type="entry name" value="SET domain"/>
    <property type="match status" value="1"/>
</dbReference>
<dbReference type="AlphaFoldDB" id="A0A8S8ZIY1"/>
<accession>A0A8S8ZIY1</accession>
<comment type="caution">
    <text evidence="2">The sequence shown here is derived from an EMBL/GenBank/DDBJ whole genome shotgun (WGS) entry which is preliminary data.</text>
</comment>
<evidence type="ECO:0000313" key="3">
    <source>
        <dbReference type="Proteomes" id="UP000433876"/>
    </source>
</evidence>
<organism evidence="2 3">
    <name type="scientific">Sordaria macrospora</name>
    <dbReference type="NCBI Taxonomy" id="5147"/>
    <lineage>
        <taxon>Eukaryota</taxon>
        <taxon>Fungi</taxon>
        <taxon>Dikarya</taxon>
        <taxon>Ascomycota</taxon>
        <taxon>Pezizomycotina</taxon>
        <taxon>Sordariomycetes</taxon>
        <taxon>Sordariomycetidae</taxon>
        <taxon>Sordariales</taxon>
        <taxon>Sordariaceae</taxon>
        <taxon>Sordaria</taxon>
    </lineage>
</organism>
<dbReference type="OMA" id="HAIVMTE"/>
<reference evidence="2 3" key="1">
    <citation type="submission" date="2017-07" db="EMBL/GenBank/DDBJ databases">
        <title>Genome sequence of the Sordaria macrospora wild type strain R19027.</title>
        <authorList>
            <person name="Nowrousian M."/>
            <person name="Teichert I."/>
            <person name="Kueck U."/>
        </authorList>
    </citation>
    <scope>NUCLEOTIDE SEQUENCE [LARGE SCALE GENOMIC DNA]</scope>
    <source>
        <strain evidence="2 3">R19027</strain>
        <tissue evidence="2">Mycelium</tissue>
    </source>
</reference>
<name>A0A8S8ZIY1_SORMA</name>
<dbReference type="EMBL" id="NMPR01000164">
    <property type="protein sequence ID" value="KAA8628786.1"/>
    <property type="molecule type" value="Genomic_DNA"/>
</dbReference>
<dbReference type="Proteomes" id="UP000433876">
    <property type="component" value="Unassembled WGS sequence"/>
</dbReference>
<gene>
    <name evidence="2" type="ORF">SMACR_07900</name>
</gene>
<dbReference type="VEuPathDB" id="FungiDB:SMAC_07900"/>
<sequence length="264" mass="29302">MGVFDDAPAPRKWTGAGGRKTMDKPYRITDVKGKGQGVVATKPIKQGDIIMVDVPVLLVSQEFLRKTGKEGKGHLRRRMVKRGLEQLPESMRRKVMGLQKGPGMYEVDALLGINVKGLGGVGSSALGLLEDEEWFKGEERTGLFTEVAHLAELYNTMLHARSEGFYQDAVNILKDWLDFAELEGLMPLMGEYHGIMADLYLLLAERGSADGRKVDREGALREALKEARMAVDTWVKLGSVNDVKAEGARVMLEKGFKLKERRGK</sequence>
<dbReference type="InterPro" id="IPR046341">
    <property type="entry name" value="SET_dom_sf"/>
</dbReference>
<protein>
    <submittedName>
        <fullName evidence="2">Uncharacterized protein</fullName>
    </submittedName>
</protein>